<feature type="region of interest" description="Disordered" evidence="1">
    <location>
        <begin position="452"/>
        <end position="477"/>
    </location>
</feature>
<evidence type="ECO:0000313" key="3">
    <source>
        <dbReference type="Proteomes" id="UP000019132"/>
    </source>
</evidence>
<organism evidence="2 3">
    <name type="scientific">Globisporangium ultimum (strain ATCC 200006 / CBS 805.95 / DAOM BR144)</name>
    <name type="common">Pythium ultimum</name>
    <dbReference type="NCBI Taxonomy" id="431595"/>
    <lineage>
        <taxon>Eukaryota</taxon>
        <taxon>Sar</taxon>
        <taxon>Stramenopiles</taxon>
        <taxon>Oomycota</taxon>
        <taxon>Peronosporomycetes</taxon>
        <taxon>Pythiales</taxon>
        <taxon>Pythiaceae</taxon>
        <taxon>Globisporangium</taxon>
    </lineage>
</organism>
<feature type="region of interest" description="Disordered" evidence="1">
    <location>
        <begin position="1019"/>
        <end position="1070"/>
    </location>
</feature>
<proteinExistence type="predicted"/>
<feature type="region of interest" description="Disordered" evidence="1">
    <location>
        <begin position="811"/>
        <end position="841"/>
    </location>
</feature>
<feature type="compositionally biased region" description="Low complexity" evidence="1">
    <location>
        <begin position="455"/>
        <end position="464"/>
    </location>
</feature>
<dbReference type="InParanoid" id="K3W755"/>
<reference evidence="2" key="3">
    <citation type="submission" date="2015-02" db="UniProtKB">
        <authorList>
            <consortium name="EnsemblProtists"/>
        </authorList>
    </citation>
    <scope>IDENTIFICATION</scope>
    <source>
        <strain evidence="2">DAOM BR144</strain>
    </source>
</reference>
<feature type="region of interest" description="Disordered" evidence="1">
    <location>
        <begin position="56"/>
        <end position="79"/>
    </location>
</feature>
<feature type="region of interest" description="Disordered" evidence="1">
    <location>
        <begin position="173"/>
        <end position="244"/>
    </location>
</feature>
<reference evidence="3" key="2">
    <citation type="submission" date="2010-04" db="EMBL/GenBank/DDBJ databases">
        <authorList>
            <person name="Buell R."/>
            <person name="Hamilton J."/>
            <person name="Hostetler J."/>
        </authorList>
    </citation>
    <scope>NUCLEOTIDE SEQUENCE [LARGE SCALE GENOMIC DNA]</scope>
    <source>
        <strain evidence="3">DAOM:BR144</strain>
    </source>
</reference>
<reference evidence="3" key="1">
    <citation type="journal article" date="2010" name="Genome Biol.">
        <title>Genome sequence of the necrotrophic plant pathogen Pythium ultimum reveals original pathogenicity mechanisms and effector repertoire.</title>
        <authorList>
            <person name="Levesque C.A."/>
            <person name="Brouwer H."/>
            <person name="Cano L."/>
            <person name="Hamilton J.P."/>
            <person name="Holt C."/>
            <person name="Huitema E."/>
            <person name="Raffaele S."/>
            <person name="Robideau G.P."/>
            <person name="Thines M."/>
            <person name="Win J."/>
            <person name="Zerillo M.M."/>
            <person name="Beakes G.W."/>
            <person name="Boore J.L."/>
            <person name="Busam D."/>
            <person name="Dumas B."/>
            <person name="Ferriera S."/>
            <person name="Fuerstenberg S.I."/>
            <person name="Gachon C.M."/>
            <person name="Gaulin E."/>
            <person name="Govers F."/>
            <person name="Grenville-Briggs L."/>
            <person name="Horner N."/>
            <person name="Hostetler J."/>
            <person name="Jiang R.H."/>
            <person name="Johnson J."/>
            <person name="Krajaejun T."/>
            <person name="Lin H."/>
            <person name="Meijer H.J."/>
            <person name="Moore B."/>
            <person name="Morris P."/>
            <person name="Phuntmart V."/>
            <person name="Puiu D."/>
            <person name="Shetty J."/>
            <person name="Stajich J.E."/>
            <person name="Tripathy S."/>
            <person name="Wawra S."/>
            <person name="van West P."/>
            <person name="Whitty B.R."/>
            <person name="Coutinho P.M."/>
            <person name="Henrissat B."/>
            <person name="Martin F."/>
            <person name="Thomas P.D."/>
            <person name="Tyler B.M."/>
            <person name="De Vries R.P."/>
            <person name="Kamoun S."/>
            <person name="Yandell M."/>
            <person name="Tisserat N."/>
            <person name="Buell C.R."/>
        </authorList>
    </citation>
    <scope>NUCLEOTIDE SEQUENCE</scope>
    <source>
        <strain evidence="3">DAOM:BR144</strain>
    </source>
</reference>
<dbReference type="HOGENOM" id="CLU_010305_0_0_1"/>
<feature type="region of interest" description="Disordered" evidence="1">
    <location>
        <begin position="1"/>
        <end position="27"/>
    </location>
</feature>
<protein>
    <submittedName>
        <fullName evidence="2">Uncharacterized protein</fullName>
    </submittedName>
</protein>
<feature type="region of interest" description="Disordered" evidence="1">
    <location>
        <begin position="105"/>
        <end position="131"/>
    </location>
</feature>
<dbReference type="EnsemblProtists" id="PYU1_T000796">
    <property type="protein sequence ID" value="PYU1_T000796"/>
    <property type="gene ID" value="PYU1_G000796"/>
</dbReference>
<dbReference type="PANTHER" id="PTHR31827:SF1">
    <property type="entry name" value="EMB|CAB89363.1"/>
    <property type="match status" value="1"/>
</dbReference>
<feature type="compositionally biased region" description="Basic and acidic residues" evidence="1">
    <location>
        <begin position="235"/>
        <end position="244"/>
    </location>
</feature>
<sequence length="1070" mass="113302">MQPPPSSQQQQLMGGPQGAYAAAANQPPPPGAYLGMNVNLGLTMTMSDMESSIRAYHPSASQHHAVSPSTHADAGGSFWRPQQMDAAGAYGGKAHGGLELELGDILGAGGSSNDSDRDGMRPEGASPDVTMSVMGSSFEVSPFGDHLNIGGGGVGMMKSATSYAHSHALLRQQEQQQNVRGGSIGDHQDLLGRPSTTRSISSSSSSVGGVATNPNPNSTTPTSATEGSNTSEYSRFVDSRDEPDLSQHKIDEKNEKCQFHNCPNRARVSQAYGKFCNRHVIVAPCGFPGCRDKALLNSSMCDKHLAQGKDALHKILASRAQNVPVCRTFGCFKNDQGRGYCRGHEKLLMATGRLPKHINKRRLNSAYTMCSYPGCNKHSQRNHLCRTHGNLITKQAEELCSRSAAQGGGETYEEILSRLQKDVRKCTHPSCTKNSQRDRLCTMHYYEKHNLQRDGGSSSNSSGGDQPHTSNSDPSEAIAPVCSIPDCNLQAIGGAKGMCKYHSGGQGLKSPMSDGSGASSGMMIRDAERTRCNVPGCVQAAYTSGICVQHLKQQQVQQQQPHMLASGSRYNSNNNVLSFGGDGRFSPASMGDPANPRASMDSFYAGGGGQGASAAANAYANALDATMSSYAAMSTGGRHIPSGGAPGSSDVENEAKQALVSLNTGKPGENRSYGNSSDGRSTKCANPICTRESYGRELCESCQSMFSPLVVSVGGGGDSLGSSSGAGTSYPFSAGGGANAQPEPETSPHGWGGGNDASRLGKSPKGVSTKATSCRMKPCNKGISQGGLCETHFRLFQNGTLSVDEIMLPSRQSKAPAPETAAATAPKPPAASASATTNSSGGKMKKYFCKTEGCDKQAQRRGLCKRHFRMQENNAASSSAQRNASESSPMDFAMTPNQQQSGSGSPCRFPGCIQSTATGALCSLHANASFCWQPGCENIVNGPQFCEFHAYRKQCAYEGCNYSTKDATSSGCAAHAMERRCSHAHCDKFAVSDRCRLHQISCREEPCALCELHGSSGMEDDDEAELQQQVHPQRTGGGQRMKENQFTQGNEFGTASNAKENAMFRESRLI</sequence>
<accession>K3W755</accession>
<feature type="region of interest" description="Disordered" evidence="1">
    <location>
        <begin position="718"/>
        <end position="773"/>
    </location>
</feature>
<name>K3W755_GLOUD</name>
<evidence type="ECO:0000256" key="1">
    <source>
        <dbReference type="SAM" id="MobiDB-lite"/>
    </source>
</evidence>
<feature type="compositionally biased region" description="Polar residues" evidence="1">
    <location>
        <begin position="59"/>
        <end position="70"/>
    </location>
</feature>
<dbReference type="VEuPathDB" id="FungiDB:PYU1_G000796"/>
<feature type="compositionally biased region" description="Low complexity" evidence="1">
    <location>
        <begin position="7"/>
        <end position="25"/>
    </location>
</feature>
<feature type="compositionally biased region" description="Low complexity" evidence="1">
    <location>
        <begin position="195"/>
        <end position="225"/>
    </location>
</feature>
<feature type="compositionally biased region" description="Low complexity" evidence="1">
    <location>
        <begin position="813"/>
        <end position="840"/>
    </location>
</feature>
<dbReference type="EMBL" id="GL376620">
    <property type="status" value="NOT_ANNOTATED_CDS"/>
    <property type="molecule type" value="Genomic_DNA"/>
</dbReference>
<dbReference type="Proteomes" id="UP000019132">
    <property type="component" value="Unassembled WGS sequence"/>
</dbReference>
<dbReference type="PANTHER" id="PTHR31827">
    <property type="entry name" value="EMB|CAB89363.1"/>
    <property type="match status" value="1"/>
</dbReference>
<evidence type="ECO:0000313" key="2">
    <source>
        <dbReference type="EnsemblProtists" id="PYU1_T000796"/>
    </source>
</evidence>
<feature type="compositionally biased region" description="Low complexity" evidence="1">
    <location>
        <begin position="720"/>
        <end position="729"/>
    </location>
</feature>
<feature type="region of interest" description="Disordered" evidence="1">
    <location>
        <begin position="872"/>
        <end position="902"/>
    </location>
</feature>
<keyword evidence="3" id="KW-1185">Reference proteome</keyword>
<dbReference type="eggNOG" id="ENOG502QWGZ">
    <property type="taxonomic scope" value="Eukaryota"/>
</dbReference>
<dbReference type="AlphaFoldDB" id="K3W755"/>
<feature type="region of interest" description="Disordered" evidence="1">
    <location>
        <begin position="660"/>
        <end position="685"/>
    </location>
</feature>
<feature type="compositionally biased region" description="Polar residues" evidence="1">
    <location>
        <begin position="1044"/>
        <end position="1059"/>
    </location>
</feature>
<feature type="compositionally biased region" description="Low complexity" evidence="1">
    <location>
        <begin position="872"/>
        <end position="888"/>
    </location>
</feature>